<dbReference type="Proteomes" id="UP001276150">
    <property type="component" value="Unassembled WGS sequence"/>
</dbReference>
<dbReference type="Gene3D" id="3.40.720.10">
    <property type="entry name" value="Alkaline Phosphatase, subunit A"/>
    <property type="match status" value="1"/>
</dbReference>
<feature type="domain" description="Sulfatase N-terminal" evidence="3">
    <location>
        <begin position="12"/>
        <end position="251"/>
    </location>
</feature>
<evidence type="ECO:0000259" key="3">
    <source>
        <dbReference type="Pfam" id="PF00884"/>
    </source>
</evidence>
<dbReference type="InterPro" id="IPR017850">
    <property type="entry name" value="Alkaline_phosphatase_core_sf"/>
</dbReference>
<keyword evidence="2 4" id="KW-0378">Hydrolase</keyword>
<dbReference type="InterPro" id="IPR047838">
    <property type="entry name" value="STM4013-like"/>
</dbReference>
<comment type="caution">
    <text evidence="4">The sequence shown here is derived from an EMBL/GenBank/DDBJ whole genome shotgun (WGS) entry which is preliminary data.</text>
</comment>
<name>A0ABU4DNF6_9DEIO</name>
<keyword evidence="5" id="KW-1185">Reference proteome</keyword>
<organism evidence="4 5">
    <name type="scientific">Deinococcus arenicola</name>
    <dbReference type="NCBI Taxonomy" id="2994950"/>
    <lineage>
        <taxon>Bacteria</taxon>
        <taxon>Thermotogati</taxon>
        <taxon>Deinococcota</taxon>
        <taxon>Deinococci</taxon>
        <taxon>Deinococcales</taxon>
        <taxon>Deinococcaceae</taxon>
        <taxon>Deinococcus</taxon>
    </lineage>
</organism>
<sequence length="269" mass="28678">MLNACGLIGTVNVALITLDSLRYDVAVAALEAGETPNLAALLPGGVWEERHSPSSFTYAAHHAFLSGFLPTPARPGRHPRLFAAAFEGSRSTSPQTFTFEEATLPQALANRGYHTVCVGGVGFFNGRSALGSVLPSLFAEAHWSPAGGVKNPDSATVQMRVAAEALEAVPADQKTFLLLNIAATHTPTHFYVPGARQDSVETQRAALRTVDAALPVFLNALRSRGDTLLIICADHGTCFGEDGYHGHRLAHPLVWTVPYAELILRETDA</sequence>
<gene>
    <name evidence="4" type="ORF">ORD21_02240</name>
</gene>
<dbReference type="PANTHER" id="PTHR42693:SF53">
    <property type="entry name" value="ENDO-4-O-SULFATASE"/>
    <property type="match status" value="1"/>
</dbReference>
<comment type="similarity">
    <text evidence="1">Belongs to the sulfatase family.</text>
</comment>
<protein>
    <submittedName>
        <fullName evidence="4">STM4013/SEN3800 family hydrolase</fullName>
    </submittedName>
</protein>
<dbReference type="InterPro" id="IPR050738">
    <property type="entry name" value="Sulfatase"/>
</dbReference>
<dbReference type="NCBIfam" id="NF038075">
    <property type="entry name" value="fam_STM4013"/>
    <property type="match status" value="1"/>
</dbReference>
<evidence type="ECO:0000256" key="2">
    <source>
        <dbReference type="ARBA" id="ARBA00022801"/>
    </source>
</evidence>
<dbReference type="RefSeq" id="WP_317638718.1">
    <property type="nucleotide sequence ID" value="NZ_JAPMIV010000002.1"/>
</dbReference>
<evidence type="ECO:0000313" key="4">
    <source>
        <dbReference type="EMBL" id="MDV6373415.1"/>
    </source>
</evidence>
<dbReference type="EMBL" id="JAPMIV010000002">
    <property type="protein sequence ID" value="MDV6373415.1"/>
    <property type="molecule type" value="Genomic_DNA"/>
</dbReference>
<dbReference type="SUPFAM" id="SSF53649">
    <property type="entry name" value="Alkaline phosphatase-like"/>
    <property type="match status" value="1"/>
</dbReference>
<evidence type="ECO:0000313" key="5">
    <source>
        <dbReference type="Proteomes" id="UP001276150"/>
    </source>
</evidence>
<dbReference type="InterPro" id="IPR000917">
    <property type="entry name" value="Sulfatase_N"/>
</dbReference>
<evidence type="ECO:0000256" key="1">
    <source>
        <dbReference type="ARBA" id="ARBA00008779"/>
    </source>
</evidence>
<dbReference type="PANTHER" id="PTHR42693">
    <property type="entry name" value="ARYLSULFATASE FAMILY MEMBER"/>
    <property type="match status" value="1"/>
</dbReference>
<reference evidence="4 5" key="1">
    <citation type="submission" date="2022-11" db="EMBL/GenBank/DDBJ databases">
        <title>Deinococcus ZS9-10, Low Temperature and Draught-tolerating, UV-resistant Bacteria from Continental Antarctica.</title>
        <authorList>
            <person name="Cheng L."/>
        </authorList>
    </citation>
    <scope>NUCLEOTIDE SEQUENCE [LARGE SCALE GENOMIC DNA]</scope>
    <source>
        <strain evidence="4 5">ZS9-10</strain>
    </source>
</reference>
<proteinExistence type="inferred from homology"/>
<accession>A0ABU4DNF6</accession>
<dbReference type="GO" id="GO:0016787">
    <property type="term" value="F:hydrolase activity"/>
    <property type="evidence" value="ECO:0007669"/>
    <property type="project" value="UniProtKB-KW"/>
</dbReference>
<dbReference type="Pfam" id="PF00884">
    <property type="entry name" value="Sulfatase"/>
    <property type="match status" value="1"/>
</dbReference>